<dbReference type="Proteomes" id="UP000031512">
    <property type="component" value="Unassembled WGS sequence"/>
</dbReference>
<evidence type="ECO:0000259" key="7">
    <source>
        <dbReference type="Pfam" id="PF00847"/>
    </source>
</evidence>
<evidence type="ECO:0000256" key="2">
    <source>
        <dbReference type="ARBA" id="ARBA00023015"/>
    </source>
</evidence>
<evidence type="ECO:0000256" key="5">
    <source>
        <dbReference type="ARBA" id="ARBA00023242"/>
    </source>
</evidence>
<proteinExistence type="predicted"/>
<name>L1LF59_THEEQ</name>
<dbReference type="GeneID" id="15807525"/>
<gene>
    <name evidence="9" type="ORF">BEWA_041150</name>
</gene>
<dbReference type="InterPro" id="IPR028078">
    <property type="entry name" value="ACDC"/>
</dbReference>
<evidence type="ECO:0000256" key="1">
    <source>
        <dbReference type="ARBA" id="ARBA00004123"/>
    </source>
</evidence>
<evidence type="ECO:0000313" key="9">
    <source>
        <dbReference type="EMBL" id="EKX74077.1"/>
    </source>
</evidence>
<evidence type="ECO:0000256" key="4">
    <source>
        <dbReference type="ARBA" id="ARBA00023163"/>
    </source>
</evidence>
<dbReference type="Pfam" id="PF00847">
    <property type="entry name" value="AP2"/>
    <property type="match status" value="1"/>
</dbReference>
<evidence type="ECO:0000256" key="6">
    <source>
        <dbReference type="SAM" id="MobiDB-lite"/>
    </source>
</evidence>
<dbReference type="GO" id="GO:0005634">
    <property type="term" value="C:nucleus"/>
    <property type="evidence" value="ECO:0007669"/>
    <property type="project" value="UniProtKB-SubCell"/>
</dbReference>
<evidence type="ECO:0008006" key="11">
    <source>
        <dbReference type="Google" id="ProtNLM"/>
    </source>
</evidence>
<keyword evidence="2" id="KW-0805">Transcription regulation</keyword>
<dbReference type="KEGG" id="beq:BEWA_041150"/>
<feature type="compositionally biased region" description="Basic and acidic residues" evidence="6">
    <location>
        <begin position="8"/>
        <end position="21"/>
    </location>
</feature>
<comment type="caution">
    <text evidence="9">The sequence shown here is derived from an EMBL/GenBank/DDBJ whole genome shotgun (WGS) entry which is preliminary data.</text>
</comment>
<sequence>MSKKRKRNDPVDEEGRKASKAEEKARLFEKSKLFPKIVGVCYEKTQATWIATWRANGKTCHKYFSTSTLGFEEAYHRAVSCRITNIQKKKNLFKHDISALQSQASSENVLIETSIFPLSTQEPNTEEHYRLKMHKCALYCILEDLKWNSPRTVPHMDVDSLKTLNEIIDKHILNIWHSTDISQIQKYLDMFQPFLDLHMLPNTLDIKEQADYVHAIYEMPV</sequence>
<keyword evidence="4" id="KW-0804">Transcription</keyword>
<organism evidence="9 10">
    <name type="scientific">Theileria equi strain WA</name>
    <dbReference type="NCBI Taxonomy" id="1537102"/>
    <lineage>
        <taxon>Eukaryota</taxon>
        <taxon>Sar</taxon>
        <taxon>Alveolata</taxon>
        <taxon>Apicomplexa</taxon>
        <taxon>Aconoidasida</taxon>
        <taxon>Piroplasmida</taxon>
        <taxon>Theileriidae</taxon>
        <taxon>Theileria</taxon>
    </lineage>
</organism>
<evidence type="ECO:0000256" key="3">
    <source>
        <dbReference type="ARBA" id="ARBA00023125"/>
    </source>
</evidence>
<dbReference type="Pfam" id="PF14733">
    <property type="entry name" value="ACDC"/>
    <property type="match status" value="1"/>
</dbReference>
<dbReference type="Gene3D" id="1.20.5.2050">
    <property type="match status" value="1"/>
</dbReference>
<protein>
    <recommendedName>
        <fullName evidence="11">AP2/ERF domain-containing protein</fullName>
    </recommendedName>
</protein>
<feature type="domain" description="AP2-coincident C-terminal" evidence="8">
    <location>
        <begin position="126"/>
        <end position="215"/>
    </location>
</feature>
<dbReference type="EMBL" id="ACOU01000002">
    <property type="protein sequence ID" value="EKX74077.1"/>
    <property type="molecule type" value="Genomic_DNA"/>
</dbReference>
<dbReference type="VEuPathDB" id="PiroplasmaDB:BEWA_041150"/>
<feature type="domain" description="AP2/ERF" evidence="7">
    <location>
        <begin position="35"/>
        <end position="85"/>
    </location>
</feature>
<comment type="subcellular location">
    <subcellularLocation>
        <location evidence="1">Nucleus</location>
    </subcellularLocation>
</comment>
<dbReference type="OrthoDB" id="372718at2759"/>
<dbReference type="InterPro" id="IPR001471">
    <property type="entry name" value="AP2/ERF_dom"/>
</dbReference>
<feature type="region of interest" description="Disordered" evidence="6">
    <location>
        <begin position="1"/>
        <end position="21"/>
    </location>
</feature>
<keyword evidence="10" id="KW-1185">Reference proteome</keyword>
<evidence type="ECO:0000313" key="10">
    <source>
        <dbReference type="Proteomes" id="UP000031512"/>
    </source>
</evidence>
<dbReference type="STRING" id="1537102.L1LF59"/>
<keyword evidence="3" id="KW-0238">DNA-binding</keyword>
<evidence type="ECO:0000259" key="8">
    <source>
        <dbReference type="Pfam" id="PF14733"/>
    </source>
</evidence>
<dbReference type="RefSeq" id="XP_004833529.1">
    <property type="nucleotide sequence ID" value="XM_004833472.1"/>
</dbReference>
<dbReference type="GO" id="GO:0003700">
    <property type="term" value="F:DNA-binding transcription factor activity"/>
    <property type="evidence" value="ECO:0007669"/>
    <property type="project" value="InterPro"/>
</dbReference>
<reference evidence="9 10" key="1">
    <citation type="journal article" date="2012" name="BMC Genomics">
        <title>Comparative genomic analysis and phylogenetic position of Theileria equi.</title>
        <authorList>
            <person name="Kappmeyer L.S."/>
            <person name="Thiagarajan M."/>
            <person name="Herndon D.R."/>
            <person name="Ramsay J.D."/>
            <person name="Caler E."/>
            <person name="Djikeng A."/>
            <person name="Gillespie J.J."/>
            <person name="Lau A.O."/>
            <person name="Roalson E.H."/>
            <person name="Silva J.C."/>
            <person name="Silva M.G."/>
            <person name="Suarez C.E."/>
            <person name="Ueti M.W."/>
            <person name="Nene V.M."/>
            <person name="Mealey R.H."/>
            <person name="Knowles D.P."/>
            <person name="Brayton K.A."/>
        </authorList>
    </citation>
    <scope>NUCLEOTIDE SEQUENCE [LARGE SCALE GENOMIC DNA]</scope>
    <source>
        <strain evidence="9 10">WA</strain>
    </source>
</reference>
<keyword evidence="5" id="KW-0539">Nucleus</keyword>
<dbReference type="AlphaFoldDB" id="L1LF59"/>
<dbReference type="GO" id="GO:0003677">
    <property type="term" value="F:DNA binding"/>
    <property type="evidence" value="ECO:0007669"/>
    <property type="project" value="UniProtKB-KW"/>
</dbReference>
<accession>L1LF59</accession>